<dbReference type="EMBL" id="JADQUG010000016">
    <property type="protein sequence ID" value="MBG9354035.1"/>
    <property type="molecule type" value="Genomic_DNA"/>
</dbReference>
<protein>
    <submittedName>
        <fullName evidence="1">Uncharacterized protein</fullName>
    </submittedName>
</protein>
<gene>
    <name evidence="1" type="ORF">I4J41_05280</name>
</gene>
<comment type="caution">
    <text evidence="1">The sequence shown here is derived from an EMBL/GenBank/DDBJ whole genome shotgun (WGS) entry which is preliminary data.</text>
</comment>
<evidence type="ECO:0000313" key="1">
    <source>
        <dbReference type="EMBL" id="MBG9354035.1"/>
    </source>
</evidence>
<organism evidence="1 2">
    <name type="scientific">Corynebacterium belfantii</name>
    <dbReference type="NCBI Taxonomy" id="2014537"/>
    <lineage>
        <taxon>Bacteria</taxon>
        <taxon>Bacillati</taxon>
        <taxon>Actinomycetota</taxon>
        <taxon>Actinomycetes</taxon>
        <taxon>Mycobacteriales</taxon>
        <taxon>Corynebacteriaceae</taxon>
        <taxon>Corynebacterium</taxon>
    </lineage>
</organism>
<reference evidence="1 2" key="1">
    <citation type="journal article" date="2020" name="J. Clin. Microbiol.">
        <title>Assessing the Genetic Diversity of Austrian Corynebacterium diphtheriae Clinical Isolates, 2011-2019.</title>
        <authorList>
            <person name="Schaeffer J."/>
            <person name="Huhulescu S."/>
            <person name="Stoeger A."/>
            <person name="Allerberger F."/>
            <person name="Ruppitsch W."/>
        </authorList>
    </citation>
    <scope>NUCLEOTIDE SEQUENCE [LARGE SCALE GENOMIC DNA]</scope>
    <source>
        <strain evidence="1 2">04-17</strain>
    </source>
</reference>
<accession>A0ABS0LBK4</accession>
<evidence type="ECO:0000313" key="2">
    <source>
        <dbReference type="Proteomes" id="UP000615580"/>
    </source>
</evidence>
<sequence>MNIDAIVNPLMDFFSHGIGEVIARVLQILYTFMYPSNSPAATLQQ</sequence>
<dbReference type="Proteomes" id="UP000615580">
    <property type="component" value="Unassembled WGS sequence"/>
</dbReference>
<dbReference type="RefSeq" id="WP_162841374.1">
    <property type="nucleotide sequence ID" value="NZ_CANNXG010000014.1"/>
</dbReference>
<name>A0ABS0LBK4_9CORY</name>
<dbReference type="GeneID" id="97333219"/>
<proteinExistence type="predicted"/>
<keyword evidence="2" id="KW-1185">Reference proteome</keyword>